<accession>A0A7S4DRR4</accession>
<keyword evidence="3" id="KW-1003">Cell membrane</keyword>
<evidence type="ECO:0000313" key="9">
    <source>
        <dbReference type="EMBL" id="CAE0666029.1"/>
    </source>
</evidence>
<organism evidence="9">
    <name type="scientific">Lotharella globosa</name>
    <dbReference type="NCBI Taxonomy" id="91324"/>
    <lineage>
        <taxon>Eukaryota</taxon>
        <taxon>Sar</taxon>
        <taxon>Rhizaria</taxon>
        <taxon>Cercozoa</taxon>
        <taxon>Chlorarachniophyceae</taxon>
        <taxon>Lotharella</taxon>
    </lineage>
</organism>
<feature type="transmembrane region" description="Helical" evidence="8">
    <location>
        <begin position="227"/>
        <end position="245"/>
    </location>
</feature>
<evidence type="ECO:0000256" key="8">
    <source>
        <dbReference type="SAM" id="Phobius"/>
    </source>
</evidence>
<dbReference type="EMBL" id="HBIV01024583">
    <property type="protein sequence ID" value="CAE0666029.1"/>
    <property type="molecule type" value="Transcribed_RNA"/>
</dbReference>
<comment type="subcellular location">
    <subcellularLocation>
        <location evidence="1">Cell inner membrane</location>
        <topology evidence="1">Multi-pass membrane protein</topology>
    </subcellularLocation>
</comment>
<keyword evidence="5 8" id="KW-0812">Transmembrane</keyword>
<feature type="transmembrane region" description="Helical" evidence="8">
    <location>
        <begin position="55"/>
        <end position="75"/>
    </location>
</feature>
<evidence type="ECO:0000256" key="6">
    <source>
        <dbReference type="ARBA" id="ARBA00022989"/>
    </source>
</evidence>
<feature type="transmembrane region" description="Helical" evidence="8">
    <location>
        <begin position="298"/>
        <end position="319"/>
    </location>
</feature>
<keyword evidence="6 8" id="KW-1133">Transmembrane helix</keyword>
<feature type="transmembrane region" description="Helical" evidence="8">
    <location>
        <begin position="269"/>
        <end position="292"/>
    </location>
</feature>
<feature type="transmembrane region" description="Helical" evidence="8">
    <location>
        <begin position="123"/>
        <end position="143"/>
    </location>
</feature>
<dbReference type="AlphaFoldDB" id="A0A7S4DRR4"/>
<keyword evidence="4" id="KW-0997">Cell inner membrane</keyword>
<evidence type="ECO:0000256" key="3">
    <source>
        <dbReference type="ARBA" id="ARBA00022475"/>
    </source>
</evidence>
<evidence type="ECO:0000256" key="4">
    <source>
        <dbReference type="ARBA" id="ARBA00022519"/>
    </source>
</evidence>
<feature type="transmembrane region" description="Helical" evidence="8">
    <location>
        <begin position="163"/>
        <end position="180"/>
    </location>
</feature>
<evidence type="ECO:0000256" key="7">
    <source>
        <dbReference type="ARBA" id="ARBA00023136"/>
    </source>
</evidence>
<evidence type="ECO:0000256" key="1">
    <source>
        <dbReference type="ARBA" id="ARBA00004429"/>
    </source>
</evidence>
<keyword evidence="7 8" id="KW-0472">Membrane</keyword>
<dbReference type="InterPro" id="IPR046513">
    <property type="entry name" value="DUF6691"/>
</dbReference>
<reference evidence="9" key="1">
    <citation type="submission" date="2021-01" db="EMBL/GenBank/DDBJ databases">
        <authorList>
            <person name="Corre E."/>
            <person name="Pelletier E."/>
            <person name="Niang G."/>
            <person name="Scheremetjew M."/>
            <person name="Finn R."/>
            <person name="Kale V."/>
            <person name="Holt S."/>
            <person name="Cochrane G."/>
            <person name="Meng A."/>
            <person name="Brown T."/>
            <person name="Cohen L."/>
        </authorList>
    </citation>
    <scope>NUCLEOTIDE SEQUENCE</scope>
    <source>
        <strain evidence="9">CCCM811</strain>
    </source>
</reference>
<proteinExistence type="predicted"/>
<dbReference type="PANTHER" id="PTHR30574">
    <property type="entry name" value="INNER MEMBRANE PROTEIN YEDE"/>
    <property type="match status" value="1"/>
</dbReference>
<name>A0A7S4DRR4_9EUKA</name>
<gene>
    <name evidence="9" type="ORF">LGLO00237_LOCUS17636</name>
</gene>
<feature type="transmembrane region" description="Helical" evidence="8">
    <location>
        <begin position="187"/>
        <end position="207"/>
    </location>
</feature>
<keyword evidence="2" id="KW-0813">Transport</keyword>
<evidence type="ECO:0000256" key="2">
    <source>
        <dbReference type="ARBA" id="ARBA00022448"/>
    </source>
</evidence>
<dbReference type="GO" id="GO:0005886">
    <property type="term" value="C:plasma membrane"/>
    <property type="evidence" value="ECO:0007669"/>
    <property type="project" value="UniProtKB-SubCell"/>
</dbReference>
<evidence type="ECO:0000256" key="5">
    <source>
        <dbReference type="ARBA" id="ARBA00022692"/>
    </source>
</evidence>
<dbReference type="InterPro" id="IPR007272">
    <property type="entry name" value="Sulf_transp_TsuA/YedE"/>
</dbReference>
<sequence>MSSSLLTSIGMASLGGTILGLSTCAYLALVGKVSGCSGTLRGPYLQLTCQTNSNAYHIVYLGGLMLGGAIMQYCYPQGYEDGGYRADLMIFSGILVGIGTTLGHGCTSGHGLCGLARWSKRSLVAVCSFFMTGVVVASALYPALKSEWEPQSPPSATAPHVSLLYAVFGVSFVFISYGAYILKELAIIASILLCSLAFAIGLVLSGMVKPTKVHGFLAINKNWDPSLLFVFFSGLTVNLILWPFIMKKARPAACPAFDLPQATEIKAELVYGGVIFGLGWALGGVCPGPSIVGLSGEYGMSMLIWMGGFFIGAQVAVVVQKNWLLRGSKSGTEEDAMQSVRHTDVIVDCDDDAKDNHETKSLGAGSPPVEHSPAMLKKIATVCADEPNASANPLDIGVSHGGVGKGHNPVVD</sequence>
<protein>
    <recommendedName>
        <fullName evidence="10">Sulphur transport domain-containing protein</fullName>
    </recommendedName>
</protein>
<dbReference type="Pfam" id="PF20398">
    <property type="entry name" value="DUF6691"/>
    <property type="match status" value="1"/>
</dbReference>
<dbReference type="PANTHER" id="PTHR30574:SF1">
    <property type="entry name" value="SULPHUR TRANSPORT DOMAIN-CONTAINING PROTEIN"/>
    <property type="match status" value="1"/>
</dbReference>
<evidence type="ECO:0008006" key="10">
    <source>
        <dbReference type="Google" id="ProtNLM"/>
    </source>
</evidence>